<dbReference type="InterPro" id="IPR058533">
    <property type="entry name" value="Cation_efflux_TM"/>
</dbReference>
<reference evidence="10 11" key="1">
    <citation type="journal article" date="2014" name="Int. J. Syst. Evol. Microbiol.">
        <title>Methanobacterium paludis sp. nov. and a novel strain of Methanobacterium lacus isolated from northern peatlands.</title>
        <authorList>
            <person name="Cadillo-Quiroz H."/>
            <person name="Brauer S.L."/>
            <person name="Goodson N."/>
            <person name="Yavitt J.B."/>
            <person name="Zinder S.H."/>
        </authorList>
    </citation>
    <scope>NUCLEOTIDE SEQUENCE [LARGE SCALE GENOMIC DNA]</scope>
    <source>
        <strain evidence="11">DSM 25820 / JCM 18151 / SWAN1</strain>
    </source>
</reference>
<keyword evidence="4 7" id="KW-0812">Transmembrane</keyword>
<evidence type="ECO:0000256" key="2">
    <source>
        <dbReference type="ARBA" id="ARBA00008114"/>
    </source>
</evidence>
<dbReference type="GeneID" id="10669823"/>
<dbReference type="PANTHER" id="PTHR43840">
    <property type="entry name" value="MITOCHONDRIAL METAL TRANSPORTER 1-RELATED"/>
    <property type="match status" value="1"/>
</dbReference>
<dbReference type="OrthoDB" id="8907at2157"/>
<feature type="domain" description="Cation efflux protein cytoplasmic" evidence="9">
    <location>
        <begin position="212"/>
        <end position="289"/>
    </location>
</feature>
<dbReference type="InterPro" id="IPR036837">
    <property type="entry name" value="Cation_efflux_CTD_sf"/>
</dbReference>
<evidence type="ECO:0000259" key="9">
    <source>
        <dbReference type="Pfam" id="PF16916"/>
    </source>
</evidence>
<accession>F6D5E8</accession>
<gene>
    <name evidence="10" type="ordered locus">MSWAN_2294</name>
</gene>
<keyword evidence="6 7" id="KW-0472">Membrane</keyword>
<evidence type="ECO:0000313" key="11">
    <source>
        <dbReference type="Proteomes" id="UP000009231"/>
    </source>
</evidence>
<dbReference type="eggNOG" id="arCOG01474">
    <property type="taxonomic scope" value="Archaea"/>
</dbReference>
<feature type="transmembrane region" description="Helical" evidence="7">
    <location>
        <begin position="158"/>
        <end position="177"/>
    </location>
</feature>
<comment type="subcellular location">
    <subcellularLocation>
        <location evidence="1">Membrane</location>
        <topology evidence="1">Multi-pass membrane protein</topology>
    </subcellularLocation>
</comment>
<dbReference type="HOGENOM" id="CLU_013430_3_3_2"/>
<evidence type="ECO:0000259" key="8">
    <source>
        <dbReference type="Pfam" id="PF01545"/>
    </source>
</evidence>
<keyword evidence="11" id="KW-1185">Reference proteome</keyword>
<evidence type="ECO:0000256" key="6">
    <source>
        <dbReference type="ARBA" id="ARBA00023136"/>
    </source>
</evidence>
<dbReference type="InterPro" id="IPR002524">
    <property type="entry name" value="Cation_efflux"/>
</dbReference>
<evidence type="ECO:0000256" key="7">
    <source>
        <dbReference type="SAM" id="Phobius"/>
    </source>
</evidence>
<dbReference type="AlphaFoldDB" id="F6D5E8"/>
<dbReference type="STRING" id="868131.MSWAN_2294"/>
<dbReference type="SUPFAM" id="SSF161111">
    <property type="entry name" value="Cation efflux protein transmembrane domain-like"/>
    <property type="match status" value="1"/>
</dbReference>
<sequence length="302" mass="32215">MDAEMREKTGQKAVILSVSGKIALTIFNFIVGILSGSTALIVESAHTFSDIMTSAIAFIGFKIGLRPPDKEHPYGHGRAEPLMGLAIVLFLIIIAYEIFSEVYTKVTLGVSLTPPSYLAAVMALVGVGANFALTSYSMKVGKKVNSPAIIADANHQKVDIFACVAILVGVIGAKMGFPILDPIVAFFIGLMVLKTALDVFKDNIDNIMGKIPSEKLLTDVKSAALSVVGVYDAHDIRINYMGPCASAELHIEVGGDLALREAHKLSHKVEKNIIENVDVVTLAIVHVCPVGEDEVVVSKNDA</sequence>
<protein>
    <submittedName>
        <fullName evidence="10">Cation diffusion facilitator family transporter</fullName>
    </submittedName>
</protein>
<dbReference type="KEGG" id="mew:MSWAN_2294"/>
<dbReference type="EMBL" id="CP002772">
    <property type="protein sequence ID" value="AEG19300.1"/>
    <property type="molecule type" value="Genomic_DNA"/>
</dbReference>
<dbReference type="Proteomes" id="UP000009231">
    <property type="component" value="Chromosome"/>
</dbReference>
<name>F6D5E8_METPW</name>
<feature type="transmembrane region" description="Helical" evidence="7">
    <location>
        <begin position="77"/>
        <end position="96"/>
    </location>
</feature>
<comment type="similarity">
    <text evidence="2">Belongs to the cation diffusion facilitator (CDF) transporter (TC 2.A.4) family.</text>
</comment>
<evidence type="ECO:0000256" key="3">
    <source>
        <dbReference type="ARBA" id="ARBA00022448"/>
    </source>
</evidence>
<dbReference type="Pfam" id="PF16916">
    <property type="entry name" value="ZT_dimer"/>
    <property type="match status" value="1"/>
</dbReference>
<dbReference type="NCBIfam" id="TIGR01297">
    <property type="entry name" value="CDF"/>
    <property type="match status" value="1"/>
</dbReference>
<feature type="domain" description="Cation efflux protein transmembrane" evidence="8">
    <location>
        <begin position="14"/>
        <end position="208"/>
    </location>
</feature>
<dbReference type="Pfam" id="PF01545">
    <property type="entry name" value="Cation_efflux"/>
    <property type="match status" value="1"/>
</dbReference>
<evidence type="ECO:0000256" key="1">
    <source>
        <dbReference type="ARBA" id="ARBA00004141"/>
    </source>
</evidence>
<dbReference type="GO" id="GO:0016020">
    <property type="term" value="C:membrane"/>
    <property type="evidence" value="ECO:0007669"/>
    <property type="project" value="UniProtKB-SubCell"/>
</dbReference>
<keyword evidence="3" id="KW-0813">Transport</keyword>
<evidence type="ECO:0000256" key="4">
    <source>
        <dbReference type="ARBA" id="ARBA00022692"/>
    </source>
</evidence>
<evidence type="ECO:0000313" key="10">
    <source>
        <dbReference type="EMBL" id="AEG19300.1"/>
    </source>
</evidence>
<dbReference type="Gene3D" id="3.30.70.1350">
    <property type="entry name" value="Cation efflux protein, cytoplasmic domain"/>
    <property type="match status" value="1"/>
</dbReference>
<dbReference type="SUPFAM" id="SSF160240">
    <property type="entry name" value="Cation efflux protein cytoplasmic domain-like"/>
    <property type="match status" value="1"/>
</dbReference>
<dbReference type="InterPro" id="IPR027470">
    <property type="entry name" value="Cation_efflux_CTD"/>
</dbReference>
<feature type="transmembrane region" description="Helical" evidence="7">
    <location>
        <begin position="48"/>
        <end position="65"/>
    </location>
</feature>
<organism evidence="10 11">
    <name type="scientific">Methanobacterium paludis (strain DSM 25820 / JCM 18151 / SWAN1)</name>
    <dbReference type="NCBI Taxonomy" id="868131"/>
    <lineage>
        <taxon>Archaea</taxon>
        <taxon>Methanobacteriati</taxon>
        <taxon>Methanobacteriota</taxon>
        <taxon>Methanomada group</taxon>
        <taxon>Methanobacteria</taxon>
        <taxon>Methanobacteriales</taxon>
        <taxon>Methanobacteriaceae</taxon>
        <taxon>Methanobacterium</taxon>
    </lineage>
</organism>
<dbReference type="GO" id="GO:0008324">
    <property type="term" value="F:monoatomic cation transmembrane transporter activity"/>
    <property type="evidence" value="ECO:0007669"/>
    <property type="project" value="InterPro"/>
</dbReference>
<dbReference type="InterPro" id="IPR050291">
    <property type="entry name" value="CDF_Transporter"/>
</dbReference>
<keyword evidence="5 7" id="KW-1133">Transmembrane helix</keyword>
<evidence type="ECO:0000256" key="5">
    <source>
        <dbReference type="ARBA" id="ARBA00022989"/>
    </source>
</evidence>
<dbReference type="FunFam" id="1.20.1510.10:FF:000006">
    <property type="entry name" value="Divalent cation efflux transporter"/>
    <property type="match status" value="1"/>
</dbReference>
<dbReference type="Gene3D" id="1.20.1510.10">
    <property type="entry name" value="Cation efflux protein transmembrane domain"/>
    <property type="match status" value="1"/>
</dbReference>
<dbReference type="RefSeq" id="WP_013826799.1">
    <property type="nucleotide sequence ID" value="NC_015574.1"/>
</dbReference>
<proteinExistence type="inferred from homology"/>
<dbReference type="InterPro" id="IPR027469">
    <property type="entry name" value="Cation_efflux_TMD_sf"/>
</dbReference>
<feature type="transmembrane region" description="Helical" evidence="7">
    <location>
        <begin position="21"/>
        <end position="42"/>
    </location>
</feature>
<dbReference type="PANTHER" id="PTHR43840:SF15">
    <property type="entry name" value="MITOCHONDRIAL METAL TRANSPORTER 1-RELATED"/>
    <property type="match status" value="1"/>
</dbReference>
<feature type="transmembrane region" description="Helical" evidence="7">
    <location>
        <begin position="116"/>
        <end position="137"/>
    </location>
</feature>